<evidence type="ECO:0000256" key="4">
    <source>
        <dbReference type="RuleBase" id="RU000363"/>
    </source>
</evidence>
<dbReference type="InterPro" id="IPR002347">
    <property type="entry name" value="SDR_fam"/>
</dbReference>
<dbReference type="Proteomes" id="UP000091918">
    <property type="component" value="Unassembled WGS sequence"/>
</dbReference>
<sequence>MATHAEFGAKTTATEVANAFAGRIEGLTVVVTGVNPKGLGTAAVKAIAEHSPAHIVITGRTQEKLDEVIKDLNASFPKVRTTSVTMDLSSLRSVRNAAAKINEAVDAIDVLLNNAGIMALPNHEISENGFEMHLATNHIGHFLLTNLIMDKLRQAAAKRPGSTRIVNLTSLGYQFSPFRFQDYNFEGHPVAEDEIGVESFLASYGYPWELYKSYDSMIAYGQSKTANILFTTYLAKHLASAGISSFALHPGVIHTELGRYLSQEVLSAMKFSVPNWKTQAEGAATSVVAAFDPALKDHTGAFLIDCQIATPAPYAVDQDHAEKLWKLTEKFVGEEFKL</sequence>
<evidence type="ECO:0000313" key="5">
    <source>
        <dbReference type="EMBL" id="OAX81974.1"/>
    </source>
</evidence>
<dbReference type="PRINTS" id="PR00081">
    <property type="entry name" value="GDHRDH"/>
</dbReference>
<dbReference type="AlphaFoldDB" id="A0A1B7NYY2"/>
<evidence type="ECO:0000256" key="3">
    <source>
        <dbReference type="ARBA" id="ARBA00023002"/>
    </source>
</evidence>
<protein>
    <submittedName>
        <fullName evidence="5">Uncharacterized protein</fullName>
    </submittedName>
</protein>
<dbReference type="EMBL" id="LGUA01000376">
    <property type="protein sequence ID" value="OAX81974.1"/>
    <property type="molecule type" value="Genomic_DNA"/>
</dbReference>
<keyword evidence="2" id="KW-0521">NADP</keyword>
<comment type="similarity">
    <text evidence="1 4">Belongs to the short-chain dehydrogenases/reductases (SDR) family.</text>
</comment>
<dbReference type="Pfam" id="PF00106">
    <property type="entry name" value="adh_short"/>
    <property type="match status" value="1"/>
</dbReference>
<reference evidence="5 6" key="1">
    <citation type="submission" date="2015-07" db="EMBL/GenBank/DDBJ databases">
        <title>Emmonsia species relationships and genome sequence.</title>
        <authorList>
            <person name="Cuomo C.A."/>
            <person name="Schwartz I.S."/>
            <person name="Kenyon C."/>
            <person name="de Hoog G.S."/>
            <person name="Govender N.P."/>
            <person name="Botha A."/>
            <person name="Moreno L."/>
            <person name="de Vries M."/>
            <person name="Munoz J.F."/>
            <person name="Stielow J.B."/>
        </authorList>
    </citation>
    <scope>NUCLEOTIDE SEQUENCE [LARGE SCALE GENOMIC DNA]</scope>
    <source>
        <strain evidence="5 6">CBS 136260</strain>
    </source>
</reference>
<dbReference type="OrthoDB" id="191139at2759"/>
<accession>A0A1B7NYY2</accession>
<evidence type="ECO:0000256" key="2">
    <source>
        <dbReference type="ARBA" id="ARBA00022857"/>
    </source>
</evidence>
<dbReference type="InterPro" id="IPR036291">
    <property type="entry name" value="NAD(P)-bd_dom_sf"/>
</dbReference>
<name>A0A1B7NYY2_9EURO</name>
<dbReference type="GO" id="GO:0016491">
    <property type="term" value="F:oxidoreductase activity"/>
    <property type="evidence" value="ECO:0007669"/>
    <property type="project" value="UniProtKB-KW"/>
</dbReference>
<dbReference type="STRING" id="1658172.A0A1B7NYY2"/>
<comment type="caution">
    <text evidence="5">The sequence shown here is derived from an EMBL/GenBank/DDBJ whole genome shotgun (WGS) entry which is preliminary data.</text>
</comment>
<dbReference type="PANTHER" id="PTHR24320:SF283">
    <property type="entry name" value="RETINOL DEHYDROGENASE 11"/>
    <property type="match status" value="1"/>
</dbReference>
<keyword evidence="6" id="KW-1185">Reference proteome</keyword>
<gene>
    <name evidence="5" type="ORF">ACJ72_03677</name>
</gene>
<dbReference type="Gene3D" id="3.40.50.720">
    <property type="entry name" value="NAD(P)-binding Rossmann-like Domain"/>
    <property type="match status" value="1"/>
</dbReference>
<proteinExistence type="inferred from homology"/>
<evidence type="ECO:0000256" key="1">
    <source>
        <dbReference type="ARBA" id="ARBA00006484"/>
    </source>
</evidence>
<evidence type="ECO:0000313" key="6">
    <source>
        <dbReference type="Proteomes" id="UP000091918"/>
    </source>
</evidence>
<organism evidence="5 6">
    <name type="scientific">Emergomyces africanus</name>
    <dbReference type="NCBI Taxonomy" id="1955775"/>
    <lineage>
        <taxon>Eukaryota</taxon>
        <taxon>Fungi</taxon>
        <taxon>Dikarya</taxon>
        <taxon>Ascomycota</taxon>
        <taxon>Pezizomycotina</taxon>
        <taxon>Eurotiomycetes</taxon>
        <taxon>Eurotiomycetidae</taxon>
        <taxon>Onygenales</taxon>
        <taxon>Ajellomycetaceae</taxon>
        <taxon>Emergomyces</taxon>
    </lineage>
</organism>
<dbReference type="PRINTS" id="PR00080">
    <property type="entry name" value="SDRFAMILY"/>
</dbReference>
<dbReference type="SUPFAM" id="SSF51735">
    <property type="entry name" value="NAD(P)-binding Rossmann-fold domains"/>
    <property type="match status" value="1"/>
</dbReference>
<dbReference type="PANTHER" id="PTHR24320">
    <property type="entry name" value="RETINOL DEHYDROGENASE"/>
    <property type="match status" value="1"/>
</dbReference>
<keyword evidence="3" id="KW-0560">Oxidoreductase</keyword>